<keyword evidence="5" id="KW-0418">Kinase</keyword>
<reference evidence="9 10" key="1">
    <citation type="submission" date="2016-11" db="EMBL/GenBank/DDBJ databases">
        <title>Sphingorhabdus sp. LPB0140, isolated from marine environment.</title>
        <authorList>
            <person name="Kim E."/>
            <person name="Yi H."/>
        </authorList>
    </citation>
    <scope>NUCLEOTIDE SEQUENCE [LARGE SCALE GENOMIC DNA]</scope>
    <source>
        <strain evidence="9 10">LPB0140</strain>
    </source>
</reference>
<dbReference type="InterPro" id="IPR003661">
    <property type="entry name" value="HisK_dim/P_dom"/>
</dbReference>
<dbReference type="KEGG" id="sphl:LPB140_08175"/>
<dbReference type="PANTHER" id="PTHR43047">
    <property type="entry name" value="TWO-COMPONENT HISTIDINE PROTEIN KINASE"/>
    <property type="match status" value="1"/>
</dbReference>
<dbReference type="CDD" id="cd00075">
    <property type="entry name" value="HATPase"/>
    <property type="match status" value="1"/>
</dbReference>
<dbReference type="PROSITE" id="PS50109">
    <property type="entry name" value="HIS_KIN"/>
    <property type="match status" value="1"/>
</dbReference>
<dbReference type="Gene3D" id="3.30.565.10">
    <property type="entry name" value="Histidine kinase-like ATPase, C-terminal domain"/>
    <property type="match status" value="1"/>
</dbReference>
<evidence type="ECO:0000313" key="9">
    <source>
        <dbReference type="EMBL" id="APG62767.1"/>
    </source>
</evidence>
<dbReference type="InterPro" id="IPR005467">
    <property type="entry name" value="His_kinase_dom"/>
</dbReference>
<accession>A0A1L3JC91</accession>
<evidence type="ECO:0000256" key="6">
    <source>
        <dbReference type="SAM" id="MobiDB-lite"/>
    </source>
</evidence>
<dbReference type="InterPro" id="IPR004358">
    <property type="entry name" value="Sig_transdc_His_kin-like_C"/>
</dbReference>
<gene>
    <name evidence="9" type="ORF">LPB140_08175</name>
</gene>
<dbReference type="STRING" id="1913578.LPB140_08175"/>
<dbReference type="SMART" id="SM00388">
    <property type="entry name" value="HisKA"/>
    <property type="match status" value="1"/>
</dbReference>
<dbReference type="InterPro" id="IPR035965">
    <property type="entry name" value="PAS-like_dom_sf"/>
</dbReference>
<dbReference type="SUPFAM" id="SSF55874">
    <property type="entry name" value="ATPase domain of HSP90 chaperone/DNA topoisomerase II/histidine kinase"/>
    <property type="match status" value="1"/>
</dbReference>
<evidence type="ECO:0000256" key="5">
    <source>
        <dbReference type="ARBA" id="ARBA00022777"/>
    </source>
</evidence>
<evidence type="ECO:0000259" key="8">
    <source>
        <dbReference type="PROSITE" id="PS50109"/>
    </source>
</evidence>
<evidence type="ECO:0000256" key="3">
    <source>
        <dbReference type="ARBA" id="ARBA00022553"/>
    </source>
</evidence>
<sequence length="803" mass="88616">MGEGSDISNIAIGFILAAWTLFSAFYIWDAIALRKRARNSLLKTARFSKLLDSAPAIPIIVKVGGNLEAPDRLARWLGLDRKIEKIADLAFDGKEGIATDILSQLASNINLAQKTAASFSQIIKVSGSERRFMIRGNIADSQIYPNGAALLWLFDATESASQIEKLQDDANNAKAAFRALAGIIEAAPIAAWHRDKQFNLTFVNEAYVKAVGAKNAQQVIEQDIELVEPFKGENAVAAAARAMEMNEMVKRTLPTTIYGARRQVEAYDVPLGDVGVAGFAIDVHNLAESQSEFRRFSEAQRELLDNMSAAVAQFDGNGILKFANLPFLRIFSIRAQWLADGPEFDRVLDKMREAGRIPEVRDFPEWRAQKRKWFQAPEPEEEHWLLQDGLHLRTLAQPVPDGGLILIFEDRTEQAQLSKARDTLLRARTATFDNLFEAVAVFGTDGKLNIWNRQFAEIWGVEEQILASHPRIDEMLQHMGRSLRKSSQISIIGEIIRASTVHRQQKKTRIEFADKRMFQMATMPLPDGSSLMVMIDISDSIQIEHALTERNAALSEADKVKSQFLANMSYEFRTPLTSIAGFAELLNAGVAGDLTDTGKEYVAAIIESAGRLTDQINMVLDFSQSQAGALPIEYKDIDLHDIIGASMANYSKQAKEKSLNLQYNASQQPLKIKGDAERLRQVFDQLIGNAVQHISENSDIIISSKFMANNVLVEVGDNGPGMSMAAQAVAFDSVKMPSNDMNMSAHKAKNGQSNGQSNGQRKGGLGLPLAKQLIELHGGKISVKSELGRGTVFSISLPKNKQS</sequence>
<dbReference type="Pfam" id="PF12860">
    <property type="entry name" value="PAS_7"/>
    <property type="match status" value="2"/>
</dbReference>
<dbReference type="InterPro" id="IPR000014">
    <property type="entry name" value="PAS"/>
</dbReference>
<keyword evidence="7" id="KW-0812">Transmembrane</keyword>
<feature type="transmembrane region" description="Helical" evidence="7">
    <location>
        <begin position="7"/>
        <end position="28"/>
    </location>
</feature>
<keyword evidence="3" id="KW-0597">Phosphoprotein</keyword>
<keyword evidence="7" id="KW-1133">Transmembrane helix</keyword>
<dbReference type="GO" id="GO:0009927">
    <property type="term" value="F:histidine phosphotransfer kinase activity"/>
    <property type="evidence" value="ECO:0007669"/>
    <property type="project" value="TreeGrafter"/>
</dbReference>
<dbReference type="InterPro" id="IPR003594">
    <property type="entry name" value="HATPase_dom"/>
</dbReference>
<dbReference type="Proteomes" id="UP000242561">
    <property type="component" value="Chromosome"/>
</dbReference>
<dbReference type="RefSeq" id="WP_072559416.1">
    <property type="nucleotide sequence ID" value="NZ_CP018154.1"/>
</dbReference>
<dbReference type="GO" id="GO:0000155">
    <property type="term" value="F:phosphorelay sensor kinase activity"/>
    <property type="evidence" value="ECO:0007669"/>
    <property type="project" value="InterPro"/>
</dbReference>
<dbReference type="PANTHER" id="PTHR43047:SF72">
    <property type="entry name" value="OSMOSENSING HISTIDINE PROTEIN KINASE SLN1"/>
    <property type="match status" value="1"/>
</dbReference>
<dbReference type="Pfam" id="PF00512">
    <property type="entry name" value="HisKA"/>
    <property type="match status" value="1"/>
</dbReference>
<dbReference type="AlphaFoldDB" id="A0A1L3JC91"/>
<dbReference type="Pfam" id="PF02518">
    <property type="entry name" value="HATPase_c"/>
    <property type="match status" value="1"/>
</dbReference>
<dbReference type="Gene3D" id="1.10.287.130">
    <property type="match status" value="1"/>
</dbReference>
<dbReference type="EMBL" id="CP018154">
    <property type="protein sequence ID" value="APG62767.1"/>
    <property type="molecule type" value="Genomic_DNA"/>
</dbReference>
<feature type="compositionally biased region" description="Polar residues" evidence="6">
    <location>
        <begin position="750"/>
        <end position="760"/>
    </location>
</feature>
<dbReference type="SUPFAM" id="SSF47384">
    <property type="entry name" value="Homodimeric domain of signal transducing histidine kinase"/>
    <property type="match status" value="1"/>
</dbReference>
<keyword evidence="4" id="KW-0808">Transferase</keyword>
<keyword evidence="7" id="KW-0472">Membrane</keyword>
<dbReference type="InterPro" id="IPR036097">
    <property type="entry name" value="HisK_dim/P_sf"/>
</dbReference>
<dbReference type="OrthoDB" id="9797304at2"/>
<dbReference type="GO" id="GO:0005886">
    <property type="term" value="C:plasma membrane"/>
    <property type="evidence" value="ECO:0007669"/>
    <property type="project" value="TreeGrafter"/>
</dbReference>
<dbReference type="SUPFAM" id="SSF55785">
    <property type="entry name" value="PYP-like sensor domain (PAS domain)"/>
    <property type="match status" value="2"/>
</dbReference>
<evidence type="ECO:0000256" key="4">
    <source>
        <dbReference type="ARBA" id="ARBA00022679"/>
    </source>
</evidence>
<name>A0A1L3JC91_9SPHN</name>
<feature type="region of interest" description="Disordered" evidence="6">
    <location>
        <begin position="742"/>
        <end position="764"/>
    </location>
</feature>
<evidence type="ECO:0000256" key="1">
    <source>
        <dbReference type="ARBA" id="ARBA00000085"/>
    </source>
</evidence>
<evidence type="ECO:0000256" key="7">
    <source>
        <dbReference type="SAM" id="Phobius"/>
    </source>
</evidence>
<proteinExistence type="predicted"/>
<protein>
    <recommendedName>
        <fullName evidence="2">histidine kinase</fullName>
        <ecNumber evidence="2">2.7.13.3</ecNumber>
    </recommendedName>
</protein>
<organism evidence="9 10">
    <name type="scientific">Sphingorhabdus lutea</name>
    <dbReference type="NCBI Taxonomy" id="1913578"/>
    <lineage>
        <taxon>Bacteria</taxon>
        <taxon>Pseudomonadati</taxon>
        <taxon>Pseudomonadota</taxon>
        <taxon>Alphaproteobacteria</taxon>
        <taxon>Sphingomonadales</taxon>
        <taxon>Sphingomonadaceae</taxon>
        <taxon>Sphingorhabdus</taxon>
    </lineage>
</organism>
<evidence type="ECO:0000313" key="10">
    <source>
        <dbReference type="Proteomes" id="UP000242561"/>
    </source>
</evidence>
<dbReference type="Gene3D" id="3.30.450.20">
    <property type="entry name" value="PAS domain"/>
    <property type="match status" value="2"/>
</dbReference>
<comment type="catalytic activity">
    <reaction evidence="1">
        <text>ATP + protein L-histidine = ADP + protein N-phospho-L-histidine.</text>
        <dbReference type="EC" id="2.7.13.3"/>
    </reaction>
</comment>
<dbReference type="EC" id="2.7.13.3" evidence="2"/>
<dbReference type="SMART" id="SM00387">
    <property type="entry name" value="HATPase_c"/>
    <property type="match status" value="1"/>
</dbReference>
<dbReference type="SMART" id="SM00091">
    <property type="entry name" value="PAS"/>
    <property type="match status" value="3"/>
</dbReference>
<dbReference type="InterPro" id="IPR036890">
    <property type="entry name" value="HATPase_C_sf"/>
</dbReference>
<dbReference type="CDD" id="cd00082">
    <property type="entry name" value="HisKA"/>
    <property type="match status" value="1"/>
</dbReference>
<feature type="domain" description="Histidine kinase" evidence="8">
    <location>
        <begin position="567"/>
        <end position="801"/>
    </location>
</feature>
<keyword evidence="10" id="KW-1185">Reference proteome</keyword>
<dbReference type="PRINTS" id="PR00344">
    <property type="entry name" value="BCTRLSENSOR"/>
</dbReference>
<evidence type="ECO:0000256" key="2">
    <source>
        <dbReference type="ARBA" id="ARBA00012438"/>
    </source>
</evidence>